<evidence type="ECO:0000313" key="1">
    <source>
        <dbReference type="EMBL" id="CAB4133001.1"/>
    </source>
</evidence>
<protein>
    <recommendedName>
        <fullName evidence="2">Baseplate tail tube cap</fullName>
    </recommendedName>
</protein>
<sequence>MAASPISSMTPIAPDFSGTGAPTAYTGATSPNFSTNPATGPLSSLYATTGFTPYYYPKDLSSSTKNHYVKFWIKEIKGAGYDPTGQTLTLFGDSGLHLIPAMTDSKAVISLYMPDTLTATYNASYDELSLMHDLGKIQGLQTINSVFNLGSDLAKGNITGNDKTAWLALQAKVAGGLADSPNVGDVFLQGGGITINPQLQMIYRGVGFREFQLTFNFTPTSADESNQVNAIISQFKYHFAPELVQMANAKSVSMFMVPPSIFDIEFMFGSTENVYLPKYGDCVLLNIDVNYAPNGFASFNNGAPVQTQLNLTFREIEIVTKKKLQAGYNDANSINAGALR</sequence>
<evidence type="ECO:0008006" key="2">
    <source>
        <dbReference type="Google" id="ProtNLM"/>
    </source>
</evidence>
<dbReference type="EMBL" id="LR796270">
    <property type="protein sequence ID" value="CAB4133001.1"/>
    <property type="molecule type" value="Genomic_DNA"/>
</dbReference>
<accession>A0A6J5LFN9</accession>
<name>A0A6J5LFN9_9CAUD</name>
<gene>
    <name evidence="1" type="ORF">UFOVP250_21</name>
</gene>
<proteinExistence type="predicted"/>
<organism evidence="1">
    <name type="scientific">uncultured Caudovirales phage</name>
    <dbReference type="NCBI Taxonomy" id="2100421"/>
    <lineage>
        <taxon>Viruses</taxon>
        <taxon>Duplodnaviria</taxon>
        <taxon>Heunggongvirae</taxon>
        <taxon>Uroviricota</taxon>
        <taxon>Caudoviricetes</taxon>
        <taxon>Peduoviridae</taxon>
        <taxon>Maltschvirus</taxon>
        <taxon>Maltschvirus maltsch</taxon>
    </lineage>
</organism>
<reference evidence="1" key="1">
    <citation type="submission" date="2020-04" db="EMBL/GenBank/DDBJ databases">
        <authorList>
            <person name="Chiriac C."/>
            <person name="Salcher M."/>
            <person name="Ghai R."/>
            <person name="Kavagutti S V."/>
        </authorList>
    </citation>
    <scope>NUCLEOTIDE SEQUENCE</scope>
</reference>